<evidence type="ECO:0000256" key="1">
    <source>
        <dbReference type="SAM" id="MobiDB-lite"/>
    </source>
</evidence>
<dbReference type="OrthoDB" id="3065963at2759"/>
<comment type="caution">
    <text evidence="2">The sequence shown here is derived from an EMBL/GenBank/DDBJ whole genome shotgun (WGS) entry which is preliminary data.</text>
</comment>
<feature type="compositionally biased region" description="Basic and acidic residues" evidence="1">
    <location>
        <begin position="34"/>
        <end position="89"/>
    </location>
</feature>
<proteinExistence type="predicted"/>
<name>A0A9P7GEL3_9AGAR</name>
<gene>
    <name evidence="2" type="ORF">H0H81_005789</name>
</gene>
<protein>
    <submittedName>
        <fullName evidence="2">Uncharacterized protein</fullName>
    </submittedName>
</protein>
<reference evidence="2" key="1">
    <citation type="submission" date="2021-02" db="EMBL/GenBank/DDBJ databases">
        <authorList>
            <person name="Nieuwenhuis M."/>
            <person name="Van De Peppel L.J.J."/>
        </authorList>
    </citation>
    <scope>NUCLEOTIDE SEQUENCE</scope>
    <source>
        <strain evidence="2">D49</strain>
    </source>
</reference>
<dbReference type="EMBL" id="JABCKI010001478">
    <property type="protein sequence ID" value="KAG5649157.1"/>
    <property type="molecule type" value="Genomic_DNA"/>
</dbReference>
<dbReference type="AlphaFoldDB" id="A0A9P7GEL3"/>
<evidence type="ECO:0000313" key="2">
    <source>
        <dbReference type="EMBL" id="KAG5649157.1"/>
    </source>
</evidence>
<reference evidence="2" key="2">
    <citation type="submission" date="2021-10" db="EMBL/GenBank/DDBJ databases">
        <title>Phylogenomics reveals ancestral predisposition of the termite-cultivated fungus Termitomyces towards a domesticated lifestyle.</title>
        <authorList>
            <person name="Auxier B."/>
            <person name="Grum-Grzhimaylo A."/>
            <person name="Cardenas M.E."/>
            <person name="Lodge J.D."/>
            <person name="Laessoe T."/>
            <person name="Pedersen O."/>
            <person name="Smith M.E."/>
            <person name="Kuyper T.W."/>
            <person name="Franco-Molano E.A."/>
            <person name="Baroni T.J."/>
            <person name="Aanen D.K."/>
        </authorList>
    </citation>
    <scope>NUCLEOTIDE SEQUENCE</scope>
    <source>
        <strain evidence="2">D49</strain>
    </source>
</reference>
<feature type="region of interest" description="Disordered" evidence="1">
    <location>
        <begin position="1"/>
        <end position="116"/>
    </location>
</feature>
<accession>A0A9P7GEL3</accession>
<organism evidence="2 3">
    <name type="scientific">Sphagnurus paluster</name>
    <dbReference type="NCBI Taxonomy" id="117069"/>
    <lineage>
        <taxon>Eukaryota</taxon>
        <taxon>Fungi</taxon>
        <taxon>Dikarya</taxon>
        <taxon>Basidiomycota</taxon>
        <taxon>Agaricomycotina</taxon>
        <taxon>Agaricomycetes</taxon>
        <taxon>Agaricomycetidae</taxon>
        <taxon>Agaricales</taxon>
        <taxon>Tricholomatineae</taxon>
        <taxon>Lyophyllaceae</taxon>
        <taxon>Sphagnurus</taxon>
    </lineage>
</organism>
<evidence type="ECO:0000313" key="3">
    <source>
        <dbReference type="Proteomes" id="UP000717328"/>
    </source>
</evidence>
<dbReference type="Proteomes" id="UP000717328">
    <property type="component" value="Unassembled WGS sequence"/>
</dbReference>
<keyword evidence="3" id="KW-1185">Reference proteome</keyword>
<sequence length="188" mass="20646">MQRRVTRASNSESRPALKVLPKPRCSSAQVQAEKQAKATLKEDAARQRAENMAKVAEHERDVRQKMKEADLNANKPKDKLDIPRARRIQEPVQATGIQGITEPVEEPIQPAEDSDAEMDLENDELDTGIKKNKAKKLKDGLVLRGQINAMGSLEITSASSQLTGQLFGVVEVATSSPAHQPTSQFKAL</sequence>